<dbReference type="SUPFAM" id="SSF48576">
    <property type="entry name" value="Terpenoid synthases"/>
    <property type="match status" value="1"/>
</dbReference>
<dbReference type="AlphaFoldDB" id="A4GI49"/>
<dbReference type="InterPro" id="IPR002060">
    <property type="entry name" value="Squ/phyt_synthse"/>
</dbReference>
<name>A4GI49_9BACT</name>
<organism evidence="1">
    <name type="scientific">uncultured marine bacterium EB0_41B09</name>
    <dbReference type="NCBI Taxonomy" id="415438"/>
    <lineage>
        <taxon>Bacteria</taxon>
        <taxon>environmental samples</taxon>
    </lineage>
</organism>
<dbReference type="Pfam" id="PF00494">
    <property type="entry name" value="SQS_PSY"/>
    <property type="match status" value="1"/>
</dbReference>
<dbReference type="SFLD" id="SFLDG01018">
    <property type="entry name" value="Squalene/Phytoene_Synthase_Lik"/>
    <property type="match status" value="1"/>
</dbReference>
<evidence type="ECO:0000313" key="1">
    <source>
        <dbReference type="EMBL" id="ABL97760.1"/>
    </source>
</evidence>
<proteinExistence type="predicted"/>
<dbReference type="InterPro" id="IPR033904">
    <property type="entry name" value="Trans_IPPS_HH"/>
</dbReference>
<dbReference type="GO" id="GO:0016114">
    <property type="term" value="P:terpenoid biosynthetic process"/>
    <property type="evidence" value="ECO:0007669"/>
    <property type="project" value="UniProtKB-ARBA"/>
</dbReference>
<dbReference type="CDD" id="cd00683">
    <property type="entry name" value="Trans_IPPS_HH"/>
    <property type="match status" value="1"/>
</dbReference>
<dbReference type="Gene3D" id="1.10.600.10">
    <property type="entry name" value="Farnesyl Diphosphate Synthase"/>
    <property type="match status" value="1"/>
</dbReference>
<sequence length="295" mass="34214">MNNHSKIMQEHGKSFFWASWFLDKNTANKLFAVYAFCRRLDDLVDTSNRNSEAKEEIAKVISLTNNSQYKETSEEFKSLDSKLHPRQDIIIEFLKGQLSDLDFRQPNDLGQLLKYCYRVAGVVGLMICDVLDIHDSKLRYFAIDFGIAMQLTNICRDIKEDAQIGRIYLPKNETISLGINNFRSPSNTDLIIINSSRDKLIKLADEYYQSGICGINQLPKKIKRSFMVASNIYQGIGHKILKKRYSFNEQRVYLSKFEKLNLTIKTFLKRSKITEKPMHEKKLHASLQNLPDIDL</sequence>
<dbReference type="GO" id="GO:0004311">
    <property type="term" value="F:geranylgeranyl diphosphate synthase activity"/>
    <property type="evidence" value="ECO:0007669"/>
    <property type="project" value="InterPro"/>
</dbReference>
<dbReference type="PANTHER" id="PTHR31480">
    <property type="entry name" value="BIFUNCTIONAL LYCOPENE CYCLASE/PHYTOENE SYNTHASE"/>
    <property type="match status" value="1"/>
</dbReference>
<dbReference type="InterPro" id="IPR008949">
    <property type="entry name" value="Isoprenoid_synthase_dom_sf"/>
</dbReference>
<accession>A4GI49</accession>
<protein>
    <submittedName>
        <fullName evidence="1">CrtB phytoene synthase</fullName>
    </submittedName>
</protein>
<dbReference type="InterPro" id="IPR044843">
    <property type="entry name" value="Trans_IPPS_bact-type"/>
</dbReference>
<dbReference type="SFLD" id="SFLDS00005">
    <property type="entry name" value="Isoprenoid_Synthase_Type_I"/>
    <property type="match status" value="1"/>
</dbReference>
<dbReference type="SFLD" id="SFLDG01212">
    <property type="entry name" value="Phytoene_synthase_like"/>
    <property type="match status" value="1"/>
</dbReference>
<dbReference type="EMBL" id="EF089400">
    <property type="protein sequence ID" value="ABL97760.1"/>
    <property type="molecule type" value="Genomic_DNA"/>
</dbReference>
<reference evidence="1" key="1">
    <citation type="journal article" date="2007" name="Environ. Microbiol.">
        <title>Proteorhodopsin photosystem gene clusters exhibit co-evolutionary trends and shared ancestry among diverse marine microbial phyla.</title>
        <authorList>
            <person name="McCarren J."/>
            <person name="Delong E.F."/>
        </authorList>
    </citation>
    <scope>NUCLEOTIDE SEQUENCE</scope>
</reference>
<gene>
    <name evidence="1" type="ORF">MBMO_EB0-41B09.0030</name>
</gene>
<dbReference type="GO" id="GO:0051996">
    <property type="term" value="F:squalene synthase [NAD(P)H] activity"/>
    <property type="evidence" value="ECO:0007669"/>
    <property type="project" value="InterPro"/>
</dbReference>